<reference evidence="2 3" key="1">
    <citation type="submission" date="2023-07" db="EMBL/GenBank/DDBJ databases">
        <title>Sorghum-associated microbial communities from plants grown in Nebraska, USA.</title>
        <authorList>
            <person name="Schachtman D."/>
        </authorList>
    </citation>
    <scope>NUCLEOTIDE SEQUENCE [LARGE SCALE GENOMIC DNA]</scope>
    <source>
        <strain evidence="2 3">584</strain>
    </source>
</reference>
<evidence type="ECO:0000259" key="1">
    <source>
        <dbReference type="Pfam" id="PF14534"/>
    </source>
</evidence>
<comment type="caution">
    <text evidence="2">The sequence shown here is derived from an EMBL/GenBank/DDBJ whole genome shotgun (WGS) entry which is preliminary data.</text>
</comment>
<dbReference type="Pfam" id="PF14534">
    <property type="entry name" value="DUF4440"/>
    <property type="match status" value="1"/>
</dbReference>
<dbReference type="PIRSF" id="PIRSF029394">
    <property type="entry name" value="UCP029394"/>
    <property type="match status" value="1"/>
</dbReference>
<dbReference type="Gene3D" id="3.10.450.50">
    <property type="match status" value="1"/>
</dbReference>
<feature type="domain" description="DUF4440" evidence="1">
    <location>
        <begin position="35"/>
        <end position="124"/>
    </location>
</feature>
<sequence>MTEATGDRCLAEIDDLHRFFQRWLGDTAAEPVEFGRFEAAIAPDFMLVTPEGAVLDRAAVADGLRRARGAHADPAHPFRIEIRNAAIRVALPGGFRLCIYDEWQRIRGAERTRRSTALLEVRDDRVLWRHLQETWAEPTSAT</sequence>
<dbReference type="Proteomes" id="UP001262410">
    <property type="component" value="Unassembled WGS sequence"/>
</dbReference>
<keyword evidence="3" id="KW-1185">Reference proteome</keyword>
<dbReference type="InterPro" id="IPR027843">
    <property type="entry name" value="DUF4440"/>
</dbReference>
<evidence type="ECO:0000313" key="3">
    <source>
        <dbReference type="Proteomes" id="UP001262410"/>
    </source>
</evidence>
<dbReference type="EMBL" id="JAVDPW010000003">
    <property type="protein sequence ID" value="MDR6289156.1"/>
    <property type="molecule type" value="Genomic_DNA"/>
</dbReference>
<dbReference type="InterPro" id="IPR016918">
    <property type="entry name" value="UCP029394"/>
</dbReference>
<proteinExistence type="predicted"/>
<protein>
    <recommendedName>
        <fullName evidence="1">DUF4440 domain-containing protein</fullName>
    </recommendedName>
</protein>
<gene>
    <name evidence="2" type="ORF">E9232_001671</name>
</gene>
<dbReference type="SUPFAM" id="SSF54427">
    <property type="entry name" value="NTF2-like"/>
    <property type="match status" value="1"/>
</dbReference>
<evidence type="ECO:0000313" key="2">
    <source>
        <dbReference type="EMBL" id="MDR6289156.1"/>
    </source>
</evidence>
<dbReference type="RefSeq" id="WP_309793318.1">
    <property type="nucleotide sequence ID" value="NZ_JAVDPW010000003.1"/>
</dbReference>
<accession>A0ABU1JKM5</accession>
<organism evidence="2 3">
    <name type="scientific">Inquilinus ginsengisoli</name>
    <dbReference type="NCBI Taxonomy" id="363840"/>
    <lineage>
        <taxon>Bacteria</taxon>
        <taxon>Pseudomonadati</taxon>
        <taxon>Pseudomonadota</taxon>
        <taxon>Alphaproteobacteria</taxon>
        <taxon>Rhodospirillales</taxon>
        <taxon>Rhodospirillaceae</taxon>
        <taxon>Inquilinus</taxon>
    </lineage>
</organism>
<name>A0ABU1JKM5_9PROT</name>
<dbReference type="InterPro" id="IPR032710">
    <property type="entry name" value="NTF2-like_dom_sf"/>
</dbReference>